<dbReference type="Proteomes" id="UP000189940">
    <property type="component" value="Unassembled WGS sequence"/>
</dbReference>
<reference evidence="3 4" key="1">
    <citation type="submission" date="2017-02" db="EMBL/GenBank/DDBJ databases">
        <title>Genome sequence of the nitrite-oxidizing bacterium Nitrobacter vulgaris strain Ab1.</title>
        <authorList>
            <person name="Mellbye B.L."/>
            <person name="Davis E.W."/>
            <person name="Spieck E."/>
            <person name="Chang J.H."/>
            <person name="Bottomley P.J."/>
            <person name="Sayavedra-Soto L.A."/>
        </authorList>
    </citation>
    <scope>NUCLEOTIDE SEQUENCE [LARGE SCALE GENOMIC DNA]</scope>
    <source>
        <strain evidence="3 4">Ab1</strain>
    </source>
</reference>
<feature type="transmembrane region" description="Helical" evidence="1">
    <location>
        <begin position="26"/>
        <end position="49"/>
    </location>
</feature>
<feature type="domain" description="Cytochrome c oxidase subunit IV bacterial aa3 type" evidence="2">
    <location>
        <begin position="4"/>
        <end position="49"/>
    </location>
</feature>
<dbReference type="AlphaFoldDB" id="A0A1V4I0X4"/>
<keyword evidence="4" id="KW-1185">Reference proteome</keyword>
<dbReference type="InterPro" id="IPR036596">
    <property type="entry name" value="Cyt-C_aa3_sf"/>
</dbReference>
<evidence type="ECO:0000313" key="4">
    <source>
        <dbReference type="Proteomes" id="UP000189940"/>
    </source>
</evidence>
<sequence length="50" mass="5397">MSDHNEIVYSTADGMDYPAHEGTYKAFIKMGTIGTAAVITIVSLMAIFLT</sequence>
<dbReference type="Pfam" id="PF07835">
    <property type="entry name" value="COX4_pro_2"/>
    <property type="match status" value="1"/>
</dbReference>
<proteinExistence type="predicted"/>
<dbReference type="OrthoDB" id="9812071at2"/>
<keyword evidence="1" id="KW-1133">Transmembrane helix</keyword>
<evidence type="ECO:0000256" key="1">
    <source>
        <dbReference type="SAM" id="Phobius"/>
    </source>
</evidence>
<organism evidence="3 4">
    <name type="scientific">Nitrobacter vulgaris</name>
    <dbReference type="NCBI Taxonomy" id="29421"/>
    <lineage>
        <taxon>Bacteria</taxon>
        <taxon>Pseudomonadati</taxon>
        <taxon>Pseudomonadota</taxon>
        <taxon>Alphaproteobacteria</taxon>
        <taxon>Hyphomicrobiales</taxon>
        <taxon>Nitrobacteraceae</taxon>
        <taxon>Nitrobacter</taxon>
    </lineage>
</organism>
<accession>A0A1V4I0X4</accession>
<keyword evidence="1" id="KW-0472">Membrane</keyword>
<dbReference type="EMBL" id="MWPQ01000024">
    <property type="protein sequence ID" value="OPH83759.1"/>
    <property type="molecule type" value="Genomic_DNA"/>
</dbReference>
<evidence type="ECO:0000313" key="3">
    <source>
        <dbReference type="EMBL" id="OPH83759.1"/>
    </source>
</evidence>
<keyword evidence="1" id="KW-0812">Transmembrane</keyword>
<dbReference type="RefSeq" id="WP_079446059.1">
    <property type="nucleotide sequence ID" value="NZ_MWPQ01000024.1"/>
</dbReference>
<protein>
    <recommendedName>
        <fullName evidence="2">Cytochrome c oxidase subunit IV bacterial aa3 type domain-containing protein</fullName>
    </recommendedName>
</protein>
<dbReference type="SUPFAM" id="SSF81469">
    <property type="entry name" value="Bacterial aa3 type cytochrome c oxidase subunit IV"/>
    <property type="match status" value="1"/>
</dbReference>
<comment type="caution">
    <text evidence="3">The sequence shown here is derived from an EMBL/GenBank/DDBJ whole genome shotgun (WGS) entry which is preliminary data.</text>
</comment>
<dbReference type="Gene3D" id="1.20.5.160">
    <property type="entry name" value="Bacterial aa3 type cytochrome c oxidase subunit IV"/>
    <property type="match status" value="1"/>
</dbReference>
<gene>
    <name evidence="3" type="ORF">B2M20_05430</name>
</gene>
<evidence type="ECO:0000259" key="2">
    <source>
        <dbReference type="Pfam" id="PF07835"/>
    </source>
</evidence>
<dbReference type="STRING" id="29421.B2M20_05430"/>
<dbReference type="InterPro" id="IPR012422">
    <property type="entry name" value="Cyt_c_oxidase_su4_bac-aa3"/>
</dbReference>
<name>A0A1V4I0X4_NITVU</name>